<proteinExistence type="predicted"/>
<dbReference type="RefSeq" id="WP_014835256.1">
    <property type="nucleotide sequence ID" value="NC_003413.1"/>
</dbReference>
<dbReference type="AlphaFoldDB" id="A0A5C0XPW9"/>
<evidence type="ECO:0000313" key="3">
    <source>
        <dbReference type="Proteomes" id="UP000324354"/>
    </source>
</evidence>
<evidence type="ECO:0000256" key="1">
    <source>
        <dbReference type="SAM" id="Phobius"/>
    </source>
</evidence>
<dbReference type="Proteomes" id="UP000324354">
    <property type="component" value="Chromosome"/>
</dbReference>
<keyword evidence="1" id="KW-0472">Membrane</keyword>
<name>A0A5C0XPW9_PYRFU</name>
<dbReference type="GeneID" id="13301460"/>
<reference evidence="2 3" key="1">
    <citation type="submission" date="2017-08" db="EMBL/GenBank/DDBJ databases">
        <title>Resequencing and Reannotation of the genome of Pyrococcus furiosus type strain DSM3638.</title>
        <authorList>
            <person name="Reichelt R.M."/>
            <person name="Bunk B."/>
        </authorList>
    </citation>
    <scope>NUCLEOTIDE SEQUENCE [LARGE SCALE GENOMIC DNA]</scope>
    <source>
        <strain evidence="2 3">DSM 3638</strain>
    </source>
</reference>
<organism evidence="2 3">
    <name type="scientific">Pyrococcus furiosus (strain ATCC 43587 / DSM 3638 / JCM 8422 / Vc1)</name>
    <dbReference type="NCBI Taxonomy" id="186497"/>
    <lineage>
        <taxon>Archaea</taxon>
        <taxon>Methanobacteriati</taxon>
        <taxon>Methanobacteriota</taxon>
        <taxon>Thermococci</taxon>
        <taxon>Thermococcales</taxon>
        <taxon>Thermococcaceae</taxon>
        <taxon>Pyrococcus</taxon>
    </lineage>
</organism>
<sequence length="102" mass="11612">MVGKIIGLMILIILFMIRGLLFLSQIFQKSMTLLVKHKVDIPENKKKSLENAFVILRYVILGIFFVLSPTIIGKFTLPLAFLSGSSLGKTILYRRWSLLSKK</sequence>
<feature type="transmembrane region" description="Helical" evidence="1">
    <location>
        <begin position="6"/>
        <end position="27"/>
    </location>
</feature>
<keyword evidence="1" id="KW-0812">Transmembrane</keyword>
<feature type="transmembrane region" description="Helical" evidence="1">
    <location>
        <begin position="48"/>
        <end position="69"/>
    </location>
</feature>
<gene>
    <name evidence="2" type="ORF">PFDSM3638_04315</name>
</gene>
<dbReference type="EMBL" id="CP023154">
    <property type="protein sequence ID" value="QEK78535.1"/>
    <property type="molecule type" value="Genomic_DNA"/>
</dbReference>
<protein>
    <submittedName>
        <fullName evidence="2">Uncharacterized protein</fullName>
    </submittedName>
</protein>
<dbReference type="GeneID" id="41712671"/>
<evidence type="ECO:0000313" key="2">
    <source>
        <dbReference type="EMBL" id="QEK78535.1"/>
    </source>
</evidence>
<keyword evidence="1" id="KW-1133">Transmembrane helix</keyword>
<accession>A0A5C0XPW9</accession>